<name>A0A9X1WIE8_9CORY</name>
<dbReference type="AlphaFoldDB" id="A0A9X1WIE8"/>
<protein>
    <recommendedName>
        <fullName evidence="3">Major capsid protein</fullName>
    </recommendedName>
</protein>
<dbReference type="EMBL" id="JALIEA010000017">
    <property type="protein sequence ID" value="MCJ7859265.1"/>
    <property type="molecule type" value="Genomic_DNA"/>
</dbReference>
<accession>A0A9X1WIE8</accession>
<evidence type="ECO:0008006" key="3">
    <source>
        <dbReference type="Google" id="ProtNLM"/>
    </source>
</evidence>
<dbReference type="Pfam" id="PF25209">
    <property type="entry name" value="Phage_capsid_4"/>
    <property type="match status" value="1"/>
</dbReference>
<dbReference type="Proteomes" id="UP001139207">
    <property type="component" value="Unassembled WGS sequence"/>
</dbReference>
<keyword evidence="2" id="KW-1185">Reference proteome</keyword>
<evidence type="ECO:0000313" key="1">
    <source>
        <dbReference type="EMBL" id="MCJ7859265.1"/>
    </source>
</evidence>
<reference evidence="1" key="1">
    <citation type="submission" date="2022-04" db="EMBL/GenBank/DDBJ databases">
        <title>Corynebacterium kalidii LD5P10.</title>
        <authorList>
            <person name="Sun J.Q."/>
        </authorList>
    </citation>
    <scope>NUCLEOTIDE SEQUENCE</scope>
    <source>
        <strain evidence="1">LD5P10</strain>
    </source>
</reference>
<proteinExistence type="predicted"/>
<comment type="caution">
    <text evidence="1">The sequence shown here is derived from an EMBL/GenBank/DDBJ whole genome shotgun (WGS) entry which is preliminary data.</text>
</comment>
<gene>
    <name evidence="1" type="ORF">MUN33_11175</name>
</gene>
<dbReference type="RefSeq" id="WP_244804994.1">
    <property type="nucleotide sequence ID" value="NZ_JALIEA010000017.1"/>
</dbReference>
<organism evidence="1 2">
    <name type="scientific">Corynebacterium kalidii</name>
    <dbReference type="NCBI Taxonomy" id="2931982"/>
    <lineage>
        <taxon>Bacteria</taxon>
        <taxon>Bacillati</taxon>
        <taxon>Actinomycetota</taxon>
        <taxon>Actinomycetes</taxon>
        <taxon>Mycobacteriales</taxon>
        <taxon>Corynebacteriaceae</taxon>
        <taxon>Corynebacterium</taxon>
    </lineage>
</organism>
<sequence length="306" mass="33498">MSQLITSAYDGVEITVDEMMADPTFIPQRIVNNLDGAFMEDLFFRQAESNKGTIAFREAAGEYLADDSEEIGEYGEIPVSTPEYGELKAAFGIKTGQAIRVSWEQRNENKVDVVNKSISALQKTVIRNGVNAVVGVFTSANVPELQASAPWTGGEPDKDVLDGIELVQGAHEDDDESKVFDYDPDTILLHPQSLTKLLRNEQVQKYYIGNMANENPVFKGLTTTQLFGQLQVATSRLISKDSAYIFERGAAGFKSDTMPLTATPMYSEGGESQIGGPTMSWRSDLVRKRAIAVDNPKSVLKIVGIA</sequence>
<evidence type="ECO:0000313" key="2">
    <source>
        <dbReference type="Proteomes" id="UP001139207"/>
    </source>
</evidence>